<evidence type="ECO:0000313" key="3">
    <source>
        <dbReference type="Proteomes" id="UP001256827"/>
    </source>
</evidence>
<evidence type="ECO:0000313" key="2">
    <source>
        <dbReference type="EMBL" id="WNC14204.1"/>
    </source>
</evidence>
<protein>
    <submittedName>
        <fullName evidence="2">Class I SAM-dependent methyltransferase</fullName>
    </submittedName>
</protein>
<sequence length="254" mass="28778">MNRTEWIEYLCKEAEQPFEGWDFSYLTGTGRMQDSPLSWNYASVVQQRMKGKASMLDMGTGGGELLSMLRPLPAQTVATEGYPPNVQIARNRLEPLGVAVAEADGEEDLPFPDQSFELVVNRHEAYIPAEVYRVLTDGGVFVTQQVGGQDNLELNRLLDIPSSGEYSHWNLAYAVEELREAGFAILQQKEEMGFTRYYDIGAIVYYVNAIIWQFPGFSVESHADRLLSLHNRIEAEGYIDIPTHRFFLTAQRPE</sequence>
<dbReference type="InterPro" id="IPR013216">
    <property type="entry name" value="Methyltransf_11"/>
</dbReference>
<dbReference type="SUPFAM" id="SSF53335">
    <property type="entry name" value="S-adenosyl-L-methionine-dependent methyltransferases"/>
    <property type="match status" value="1"/>
</dbReference>
<dbReference type="InterPro" id="IPR052939">
    <property type="entry name" value="23S_rRNA_MeTrnsfrase_RlmA"/>
</dbReference>
<dbReference type="Proteomes" id="UP001256827">
    <property type="component" value="Chromosome"/>
</dbReference>
<proteinExistence type="predicted"/>
<dbReference type="InterPro" id="IPR029063">
    <property type="entry name" value="SAM-dependent_MTases_sf"/>
</dbReference>
<keyword evidence="2" id="KW-0489">Methyltransferase</keyword>
<dbReference type="GO" id="GO:0008168">
    <property type="term" value="F:methyltransferase activity"/>
    <property type="evidence" value="ECO:0007669"/>
    <property type="project" value="UniProtKB-KW"/>
</dbReference>
<dbReference type="Gene3D" id="3.40.50.150">
    <property type="entry name" value="Vaccinia Virus protein VP39"/>
    <property type="match status" value="1"/>
</dbReference>
<reference evidence="2 3" key="1">
    <citation type="submission" date="2023-09" db="EMBL/GenBank/DDBJ databases">
        <title>Complete Genome and Methylome dissection of Bacillus brevis NEB573 original source of BbsI restriction endonuclease.</title>
        <authorList>
            <person name="Fomenkov A."/>
            <person name="Roberts R.D."/>
        </authorList>
    </citation>
    <scope>NUCLEOTIDE SEQUENCE [LARGE SCALE GENOMIC DNA]</scope>
    <source>
        <strain evidence="2 3">NEB573</strain>
    </source>
</reference>
<dbReference type="GO" id="GO:0032259">
    <property type="term" value="P:methylation"/>
    <property type="evidence" value="ECO:0007669"/>
    <property type="project" value="UniProtKB-KW"/>
</dbReference>
<dbReference type="PANTHER" id="PTHR43460:SF1">
    <property type="entry name" value="METHYLTRANSFERASE TYPE 11 DOMAIN-CONTAINING PROTEIN"/>
    <property type="match status" value="1"/>
</dbReference>
<dbReference type="CDD" id="cd02440">
    <property type="entry name" value="AdoMet_MTases"/>
    <property type="match status" value="1"/>
</dbReference>
<name>A0ABY9T3Y3_BREBE</name>
<dbReference type="Pfam" id="PF08241">
    <property type="entry name" value="Methyltransf_11"/>
    <property type="match status" value="1"/>
</dbReference>
<gene>
    <name evidence="2" type="ORF">RGB73_26580</name>
</gene>
<organism evidence="2 3">
    <name type="scientific">Brevibacillus brevis</name>
    <name type="common">Bacillus brevis</name>
    <dbReference type="NCBI Taxonomy" id="1393"/>
    <lineage>
        <taxon>Bacteria</taxon>
        <taxon>Bacillati</taxon>
        <taxon>Bacillota</taxon>
        <taxon>Bacilli</taxon>
        <taxon>Bacillales</taxon>
        <taxon>Paenibacillaceae</taxon>
        <taxon>Brevibacillus</taxon>
    </lineage>
</organism>
<keyword evidence="3" id="KW-1185">Reference proteome</keyword>
<feature type="domain" description="Methyltransferase type 11" evidence="1">
    <location>
        <begin position="56"/>
        <end position="142"/>
    </location>
</feature>
<dbReference type="RefSeq" id="WP_310766148.1">
    <property type="nucleotide sequence ID" value="NZ_CP134050.1"/>
</dbReference>
<keyword evidence="2" id="KW-0808">Transferase</keyword>
<dbReference type="EMBL" id="CP134050">
    <property type="protein sequence ID" value="WNC14204.1"/>
    <property type="molecule type" value="Genomic_DNA"/>
</dbReference>
<accession>A0ABY9T3Y3</accession>
<evidence type="ECO:0000259" key="1">
    <source>
        <dbReference type="Pfam" id="PF08241"/>
    </source>
</evidence>
<dbReference type="PANTHER" id="PTHR43460">
    <property type="entry name" value="METHYLTRANSFERASE"/>
    <property type="match status" value="1"/>
</dbReference>